<proteinExistence type="predicted"/>
<feature type="compositionally biased region" description="Polar residues" evidence="2">
    <location>
        <begin position="14"/>
        <end position="39"/>
    </location>
</feature>
<keyword evidence="4" id="KW-1185">Reference proteome</keyword>
<dbReference type="Proteomes" id="UP001158576">
    <property type="component" value="Chromosome 2"/>
</dbReference>
<keyword evidence="1" id="KW-0175">Coiled coil</keyword>
<gene>
    <name evidence="3" type="ORF">OKIOD_LOCUS14555</name>
</gene>
<reference evidence="3 4" key="1">
    <citation type="submission" date="2021-04" db="EMBL/GenBank/DDBJ databases">
        <authorList>
            <person name="Bliznina A."/>
        </authorList>
    </citation>
    <scope>NUCLEOTIDE SEQUENCE [LARGE SCALE GENOMIC DNA]</scope>
</reference>
<evidence type="ECO:0000313" key="3">
    <source>
        <dbReference type="EMBL" id="CAG5111486.1"/>
    </source>
</evidence>
<organism evidence="3 4">
    <name type="scientific">Oikopleura dioica</name>
    <name type="common">Tunicate</name>
    <dbReference type="NCBI Taxonomy" id="34765"/>
    <lineage>
        <taxon>Eukaryota</taxon>
        <taxon>Metazoa</taxon>
        <taxon>Chordata</taxon>
        <taxon>Tunicata</taxon>
        <taxon>Appendicularia</taxon>
        <taxon>Copelata</taxon>
        <taxon>Oikopleuridae</taxon>
        <taxon>Oikopleura</taxon>
    </lineage>
</organism>
<evidence type="ECO:0000256" key="1">
    <source>
        <dbReference type="SAM" id="Coils"/>
    </source>
</evidence>
<name>A0ABN7T1Y3_OIKDI</name>
<dbReference type="EMBL" id="OU015567">
    <property type="protein sequence ID" value="CAG5111486.1"/>
    <property type="molecule type" value="Genomic_DNA"/>
</dbReference>
<sequence length="322" mass="36551">MSRKPLTPLDFLTDTISPPKSESSTIKSPKIASVQTSPESIKKEQHSTYRKGASPTTYGPSPTELPPFERSASGAILLDRWGNDSPLISPRQSHQQNRHYQQNVPPNHFQQTAQPRIKPKQETIEDVQTRIKAEVDAARYKIAAAEAHNEVERFKKLLSEEVSCKEKLQMKLRSEISSHAQTVDQSRAISTLAQQQRAKNDEYQLKIEHLTVALGEMQKQNKEINEKLNMQNARVDALARICKGLETQLREVTVRHEGNLPQLDIAAQWRNHAYKAMVQANHTEARLNAKINNLQSESVNPRPYPPIQGPIKQRQLMPPFDN</sequence>
<feature type="region of interest" description="Disordered" evidence="2">
    <location>
        <begin position="296"/>
        <end position="322"/>
    </location>
</feature>
<feature type="region of interest" description="Disordered" evidence="2">
    <location>
        <begin position="1"/>
        <end position="69"/>
    </location>
</feature>
<evidence type="ECO:0000256" key="2">
    <source>
        <dbReference type="SAM" id="MobiDB-lite"/>
    </source>
</evidence>
<accession>A0ABN7T1Y3</accession>
<feature type="coiled-coil region" evidence="1">
    <location>
        <begin position="193"/>
        <end position="234"/>
    </location>
</feature>
<evidence type="ECO:0000313" key="4">
    <source>
        <dbReference type="Proteomes" id="UP001158576"/>
    </source>
</evidence>
<protein>
    <submittedName>
        <fullName evidence="3">Oidioi.mRNA.OKI2018_I69.chr2.g5790.t1.cds</fullName>
    </submittedName>
</protein>